<gene>
    <name evidence="1" type="ORF">V202x_15360</name>
</gene>
<proteinExistence type="predicted"/>
<dbReference type="AlphaFoldDB" id="A0A517WSE1"/>
<protein>
    <submittedName>
        <fullName evidence="1">Uncharacterized protein</fullName>
    </submittedName>
</protein>
<organism evidence="1 2">
    <name type="scientific">Gimesia aquarii</name>
    <dbReference type="NCBI Taxonomy" id="2527964"/>
    <lineage>
        <taxon>Bacteria</taxon>
        <taxon>Pseudomonadati</taxon>
        <taxon>Planctomycetota</taxon>
        <taxon>Planctomycetia</taxon>
        <taxon>Planctomycetales</taxon>
        <taxon>Planctomycetaceae</taxon>
        <taxon>Gimesia</taxon>
    </lineage>
</organism>
<dbReference type="EMBL" id="CP037422">
    <property type="protein sequence ID" value="QDU08172.1"/>
    <property type="molecule type" value="Genomic_DNA"/>
</dbReference>
<evidence type="ECO:0000313" key="1">
    <source>
        <dbReference type="EMBL" id="QDU08172.1"/>
    </source>
</evidence>
<evidence type="ECO:0000313" key="2">
    <source>
        <dbReference type="Proteomes" id="UP000318384"/>
    </source>
</evidence>
<name>A0A517WSE1_9PLAN</name>
<keyword evidence="2" id="KW-1185">Reference proteome</keyword>
<sequence length="37" mass="4278">MTPAEAVEPIGKEWDVGNVFFTSYVKGFLMRKHILEH</sequence>
<dbReference type="Proteomes" id="UP000318384">
    <property type="component" value="Chromosome"/>
</dbReference>
<accession>A0A517WSE1</accession>
<reference evidence="1 2" key="1">
    <citation type="submission" date="2019-03" db="EMBL/GenBank/DDBJ databases">
        <title>Deep-cultivation of Planctomycetes and their phenomic and genomic characterization uncovers novel biology.</title>
        <authorList>
            <person name="Wiegand S."/>
            <person name="Jogler M."/>
            <person name="Boedeker C."/>
            <person name="Pinto D."/>
            <person name="Vollmers J."/>
            <person name="Rivas-Marin E."/>
            <person name="Kohn T."/>
            <person name="Peeters S.H."/>
            <person name="Heuer A."/>
            <person name="Rast P."/>
            <person name="Oberbeckmann S."/>
            <person name="Bunk B."/>
            <person name="Jeske O."/>
            <person name="Meyerdierks A."/>
            <person name="Storesund J.E."/>
            <person name="Kallscheuer N."/>
            <person name="Luecker S."/>
            <person name="Lage O.M."/>
            <person name="Pohl T."/>
            <person name="Merkel B.J."/>
            <person name="Hornburger P."/>
            <person name="Mueller R.-W."/>
            <person name="Bruemmer F."/>
            <person name="Labrenz M."/>
            <person name="Spormann A.M."/>
            <person name="Op den Camp H."/>
            <person name="Overmann J."/>
            <person name="Amann R."/>
            <person name="Jetten M.S.M."/>
            <person name="Mascher T."/>
            <person name="Medema M.H."/>
            <person name="Devos D.P."/>
            <person name="Kaster A.-K."/>
            <person name="Ovreas L."/>
            <person name="Rohde M."/>
            <person name="Galperin M.Y."/>
            <person name="Jogler C."/>
        </authorList>
    </citation>
    <scope>NUCLEOTIDE SEQUENCE [LARGE SCALE GENOMIC DNA]</scope>
    <source>
        <strain evidence="1 2">V202</strain>
    </source>
</reference>